<comment type="caution">
    <text evidence="1">The sequence shown here is derived from an EMBL/GenBank/DDBJ whole genome shotgun (WGS) entry which is preliminary data.</text>
</comment>
<organism evidence="1 2">
    <name type="scientific">Malassezia pachydermatis</name>
    <dbReference type="NCBI Taxonomy" id="77020"/>
    <lineage>
        <taxon>Eukaryota</taxon>
        <taxon>Fungi</taxon>
        <taxon>Dikarya</taxon>
        <taxon>Basidiomycota</taxon>
        <taxon>Ustilaginomycotina</taxon>
        <taxon>Malasseziomycetes</taxon>
        <taxon>Malasseziales</taxon>
        <taxon>Malasseziaceae</taxon>
        <taxon>Malassezia</taxon>
    </lineage>
</organism>
<dbReference type="GeneID" id="28730197"/>
<accession>A0A0M8MUR8</accession>
<reference evidence="1 2" key="1">
    <citation type="submission" date="2015-07" db="EMBL/GenBank/DDBJ databases">
        <title>Draft Genome Sequence of Malassezia furfur CBS1878 and Malassezia pachydermatis CBS1879.</title>
        <authorList>
            <person name="Triana S."/>
            <person name="Ohm R."/>
            <person name="Gonzalez A."/>
            <person name="DeCock H."/>
            <person name="Restrepo S."/>
            <person name="Celis A."/>
        </authorList>
    </citation>
    <scope>NUCLEOTIDE SEQUENCE [LARGE SCALE GENOMIC DNA]</scope>
    <source>
        <strain evidence="1 2">CBS 1879</strain>
    </source>
</reference>
<proteinExistence type="predicted"/>
<dbReference type="InterPro" id="IPR027417">
    <property type="entry name" value="P-loop_NTPase"/>
</dbReference>
<sequence>MYQDLYLPHDQLTAVALRYPTNPLLHGRGQPGTHDVDIGTKILQDFRDNASTIRIPVYDKSAHEGLGDRLPSWHVIEGAVDIVLFEGWCLGFHSVPMSVLQRTMEVAKDVTPAPAYAAYTLQDVSLINQELAVWEQAWYPLLDAFIQLYPITPPGTSPWSLVYAWRLEAEHTMKQRNGGHGMTDEQVKAFVQRYLPSYELFTLDLRSASSRWHGHGMRIEIQADRSAQAIEYT</sequence>
<dbReference type="SUPFAM" id="SSF52540">
    <property type="entry name" value="P-loop containing nucleoside triphosphate hydrolases"/>
    <property type="match status" value="1"/>
</dbReference>
<dbReference type="Proteomes" id="UP000037751">
    <property type="component" value="Unassembled WGS sequence"/>
</dbReference>
<dbReference type="Gene3D" id="3.40.50.300">
    <property type="entry name" value="P-loop containing nucleotide triphosphate hydrolases"/>
    <property type="match status" value="1"/>
</dbReference>
<keyword evidence="2" id="KW-1185">Reference proteome</keyword>
<dbReference type="STRING" id="77020.A0A0M8MUR8"/>
<protein>
    <submittedName>
        <fullName evidence="1">Uncharacterized protein</fullName>
    </submittedName>
</protein>
<dbReference type="AlphaFoldDB" id="A0A0M8MUR8"/>
<dbReference type="EMBL" id="LGAV01000004">
    <property type="protein sequence ID" value="KOS14001.1"/>
    <property type="molecule type" value="Genomic_DNA"/>
</dbReference>
<name>A0A0M8MUR8_9BASI</name>
<evidence type="ECO:0000313" key="1">
    <source>
        <dbReference type="EMBL" id="KOS14001.1"/>
    </source>
</evidence>
<gene>
    <name evidence="1" type="ORF">Malapachy_3862</name>
</gene>
<dbReference type="OrthoDB" id="347435at2759"/>
<evidence type="ECO:0000313" key="2">
    <source>
        <dbReference type="Proteomes" id="UP000037751"/>
    </source>
</evidence>
<dbReference type="VEuPathDB" id="FungiDB:Malapachy_3862"/>
<dbReference type="RefSeq" id="XP_017991633.1">
    <property type="nucleotide sequence ID" value="XM_018138321.1"/>
</dbReference>